<evidence type="ECO:0000313" key="2">
    <source>
        <dbReference type="EMBL" id="RCN44323.1"/>
    </source>
</evidence>
<evidence type="ECO:0000313" key="3">
    <source>
        <dbReference type="Proteomes" id="UP000252519"/>
    </source>
</evidence>
<accession>A0A368GIV0</accession>
<feature type="signal peptide" evidence="1">
    <location>
        <begin position="1"/>
        <end position="18"/>
    </location>
</feature>
<dbReference type="InterPro" id="IPR008993">
    <property type="entry name" value="TIMP-like_OB-fold"/>
</dbReference>
<protein>
    <recommendedName>
        <fullName evidence="4">NTR domain-containing protein</fullName>
    </recommendedName>
</protein>
<dbReference type="AlphaFoldDB" id="A0A368GIV0"/>
<feature type="chain" id="PRO_5016993910" description="NTR domain-containing protein" evidence="1">
    <location>
        <begin position="19"/>
        <end position="117"/>
    </location>
</feature>
<keyword evidence="3" id="KW-1185">Reference proteome</keyword>
<dbReference type="SUPFAM" id="SSF50242">
    <property type="entry name" value="TIMP-like"/>
    <property type="match status" value="1"/>
</dbReference>
<reference evidence="2 3" key="1">
    <citation type="submission" date="2014-10" db="EMBL/GenBank/DDBJ databases">
        <title>Draft genome of the hookworm Ancylostoma caninum.</title>
        <authorList>
            <person name="Mitreva M."/>
        </authorList>
    </citation>
    <scope>NUCLEOTIDE SEQUENCE [LARGE SCALE GENOMIC DNA]</scope>
    <source>
        <strain evidence="2 3">Baltimore</strain>
    </source>
</reference>
<evidence type="ECO:0008006" key="4">
    <source>
        <dbReference type="Google" id="ProtNLM"/>
    </source>
</evidence>
<comment type="caution">
    <text evidence="2">The sequence shown here is derived from an EMBL/GenBank/DDBJ whole genome shotgun (WGS) entry which is preliminary data.</text>
</comment>
<organism evidence="2 3">
    <name type="scientific">Ancylostoma caninum</name>
    <name type="common">Dog hookworm</name>
    <dbReference type="NCBI Taxonomy" id="29170"/>
    <lineage>
        <taxon>Eukaryota</taxon>
        <taxon>Metazoa</taxon>
        <taxon>Ecdysozoa</taxon>
        <taxon>Nematoda</taxon>
        <taxon>Chromadorea</taxon>
        <taxon>Rhabditida</taxon>
        <taxon>Rhabditina</taxon>
        <taxon>Rhabditomorpha</taxon>
        <taxon>Strongyloidea</taxon>
        <taxon>Ancylostomatidae</taxon>
        <taxon>Ancylostomatinae</taxon>
        <taxon>Ancylostoma</taxon>
    </lineage>
</organism>
<dbReference type="Gene3D" id="2.40.50.120">
    <property type="match status" value="1"/>
</dbReference>
<dbReference type="EMBL" id="JOJR01000132">
    <property type="protein sequence ID" value="RCN44323.1"/>
    <property type="molecule type" value="Genomic_DNA"/>
</dbReference>
<sequence>MWYLFAFLACLNIVRANAQCTCPRKAMDVSLVEFVVVVKVTNEEEAEDGLRAYDVTDLEIFKPENHANFGSKVYTNVKGELFTTTLITGRRYILKGVFDNDGNKPFVTSCELLAECN</sequence>
<gene>
    <name evidence="2" type="ORF">ANCCAN_09667</name>
</gene>
<proteinExistence type="predicted"/>
<keyword evidence="1" id="KW-0732">Signal</keyword>
<evidence type="ECO:0000256" key="1">
    <source>
        <dbReference type="SAM" id="SignalP"/>
    </source>
</evidence>
<name>A0A368GIV0_ANCCA</name>
<dbReference type="Proteomes" id="UP000252519">
    <property type="component" value="Unassembled WGS sequence"/>
</dbReference>